<evidence type="ECO:0000256" key="2">
    <source>
        <dbReference type="ARBA" id="ARBA00022741"/>
    </source>
</evidence>
<comment type="catalytic activity">
    <reaction evidence="8">
        <text>Couples ATP hydrolysis with the unwinding of duplex DNA by translocating in the 3'-5' direction.</text>
        <dbReference type="EC" id="5.6.2.4"/>
    </reaction>
</comment>
<proteinExistence type="inferred from homology"/>
<evidence type="ECO:0000259" key="13">
    <source>
        <dbReference type="PROSITE" id="PS51198"/>
    </source>
</evidence>
<evidence type="ECO:0000313" key="14">
    <source>
        <dbReference type="EMBL" id="AOW10357.1"/>
    </source>
</evidence>
<dbReference type="PANTHER" id="PTHR11070">
    <property type="entry name" value="UVRD / RECB / PCRA DNA HELICASE FAMILY MEMBER"/>
    <property type="match status" value="1"/>
</dbReference>
<dbReference type="GO" id="GO:0005524">
    <property type="term" value="F:ATP binding"/>
    <property type="evidence" value="ECO:0007669"/>
    <property type="project" value="UniProtKB-UniRule"/>
</dbReference>
<keyword evidence="2 12" id="KW-0547">Nucleotide-binding</keyword>
<keyword evidence="5 12" id="KW-0067">ATP-binding</keyword>
<reference evidence="14 15" key="1">
    <citation type="submission" date="2016-10" db="EMBL/GenBank/DDBJ databases">
        <title>Flavobacterium gilvum sp. nov., isolated from stream water.</title>
        <authorList>
            <person name="Shin S.-K."/>
            <person name="Cho Y.-J."/>
            <person name="Yi H."/>
        </authorList>
    </citation>
    <scope>NUCLEOTIDE SEQUENCE [LARGE SCALE GENOMIC DNA]</scope>
    <source>
        <strain evidence="14 15">EM1308</strain>
    </source>
</reference>
<keyword evidence="15" id="KW-1185">Reference proteome</keyword>
<dbReference type="Gene3D" id="1.10.10.160">
    <property type="match status" value="1"/>
</dbReference>
<dbReference type="GO" id="GO:0043138">
    <property type="term" value="F:3'-5' DNA helicase activity"/>
    <property type="evidence" value="ECO:0007669"/>
    <property type="project" value="UniProtKB-EC"/>
</dbReference>
<organism evidence="14 15">
    <name type="scientific">Flavobacterium gilvum</name>
    <dbReference type="NCBI Taxonomy" id="1492737"/>
    <lineage>
        <taxon>Bacteria</taxon>
        <taxon>Pseudomonadati</taxon>
        <taxon>Bacteroidota</taxon>
        <taxon>Flavobacteriia</taxon>
        <taxon>Flavobacteriales</taxon>
        <taxon>Flavobacteriaceae</taxon>
        <taxon>Flavobacterium</taxon>
    </lineage>
</organism>
<name>A0AAC9I682_9FLAO</name>
<dbReference type="InterPro" id="IPR027417">
    <property type="entry name" value="P-loop_NTPase"/>
</dbReference>
<keyword evidence="4 12" id="KW-0347">Helicase</keyword>
<keyword evidence="7" id="KW-0413">Isomerase</keyword>
<dbReference type="PROSITE" id="PS51198">
    <property type="entry name" value="UVRD_HELICASE_ATP_BIND"/>
    <property type="match status" value="1"/>
</dbReference>
<evidence type="ECO:0000256" key="1">
    <source>
        <dbReference type="ARBA" id="ARBA00009922"/>
    </source>
</evidence>
<evidence type="ECO:0000256" key="3">
    <source>
        <dbReference type="ARBA" id="ARBA00022801"/>
    </source>
</evidence>
<evidence type="ECO:0000256" key="12">
    <source>
        <dbReference type="PROSITE-ProRule" id="PRU00560"/>
    </source>
</evidence>
<comment type="similarity">
    <text evidence="1">Belongs to the helicase family. UvrD subfamily.</text>
</comment>
<dbReference type="EC" id="5.6.2.4" evidence="9"/>
<dbReference type="Pfam" id="PF13361">
    <property type="entry name" value="UvrD_C"/>
    <property type="match status" value="1"/>
</dbReference>
<evidence type="ECO:0000256" key="9">
    <source>
        <dbReference type="ARBA" id="ARBA00034808"/>
    </source>
</evidence>
<dbReference type="InterPro" id="IPR014017">
    <property type="entry name" value="DNA_helicase_UvrD-like_C"/>
</dbReference>
<comment type="catalytic activity">
    <reaction evidence="11">
        <text>ATP + H2O = ADP + phosphate + H(+)</text>
        <dbReference type="Rhea" id="RHEA:13065"/>
        <dbReference type="ChEBI" id="CHEBI:15377"/>
        <dbReference type="ChEBI" id="CHEBI:15378"/>
        <dbReference type="ChEBI" id="CHEBI:30616"/>
        <dbReference type="ChEBI" id="CHEBI:43474"/>
        <dbReference type="ChEBI" id="CHEBI:456216"/>
        <dbReference type="EC" id="5.6.2.4"/>
    </reaction>
</comment>
<evidence type="ECO:0000256" key="5">
    <source>
        <dbReference type="ARBA" id="ARBA00022840"/>
    </source>
</evidence>
<gene>
    <name evidence="14" type="ORF">EM308_13065</name>
</gene>
<evidence type="ECO:0000256" key="6">
    <source>
        <dbReference type="ARBA" id="ARBA00023125"/>
    </source>
</evidence>
<dbReference type="AlphaFoldDB" id="A0AAC9I682"/>
<evidence type="ECO:0000256" key="8">
    <source>
        <dbReference type="ARBA" id="ARBA00034617"/>
    </source>
</evidence>
<dbReference type="Pfam" id="PF00580">
    <property type="entry name" value="UvrD-helicase"/>
    <property type="match status" value="1"/>
</dbReference>
<feature type="domain" description="UvrD-like helicase ATP-binding" evidence="13">
    <location>
        <begin position="10"/>
        <end position="500"/>
    </location>
</feature>
<dbReference type="PANTHER" id="PTHR11070:SF2">
    <property type="entry name" value="ATP-DEPENDENT DNA HELICASE SRS2"/>
    <property type="match status" value="1"/>
</dbReference>
<dbReference type="Proteomes" id="UP000175968">
    <property type="component" value="Chromosome"/>
</dbReference>
<dbReference type="Gene3D" id="3.40.50.300">
    <property type="entry name" value="P-loop containing nucleotide triphosphate hydrolases"/>
    <property type="match status" value="3"/>
</dbReference>
<evidence type="ECO:0000256" key="10">
    <source>
        <dbReference type="ARBA" id="ARBA00034923"/>
    </source>
</evidence>
<dbReference type="GO" id="GO:0003677">
    <property type="term" value="F:DNA binding"/>
    <property type="evidence" value="ECO:0007669"/>
    <property type="project" value="UniProtKB-KW"/>
</dbReference>
<dbReference type="RefSeq" id="WP_070261855.1">
    <property type="nucleotide sequence ID" value="NZ_CP017479.1"/>
</dbReference>
<dbReference type="EMBL" id="CP017479">
    <property type="protein sequence ID" value="AOW10357.1"/>
    <property type="molecule type" value="Genomic_DNA"/>
</dbReference>
<keyword evidence="6" id="KW-0238">DNA-binding</keyword>
<sequence>METNTKIDLSALNDKQLDAVISEDKRLLVLAGAGSGKTKTLLQKLIYLIEEKGVSPSSILAITFTKNATNEMLDRLIISADVSGEYEKQLFDKRKSLADKDKERFFQQKKHTWIDGLTVKTFHSFCYSVLRNYGVNEFDNKFKIIGDEKRSEDDELSKHIAPVTAFEVMHKLLIEECDNTEYLLHLKRYILDYIIDKIHLKQIDPKYLPKDGKYFTTLNGTKVRSKSEQFIADWFYRHSIKFEYEPLLNVKDFSFSPDFYIPEANLYIEHISDISFPTKDKEEQFKKGNLLLVKTFESMTKDSALFNHTLDKIVKNRLPADYHKTISINFKEEFNGYHEDVKDFVQQIMRITDMIKVENISLDIVLQNARQDQHERVRNFYDLAIPIVKKYIHYCTDKSYLDFNDLISRSTSLFQNHEDIANKYKGKFQYILVDEFQDVNNLQVELIKLLLTNNTQLFCVGDDWQSIYGFRGSNVSYIVEFEKHFTNAKTIKLNLNYRSTQNIVGASNEVIKHNKFKVDKDVQASKKSEHKIVVYSGNTEDENLQFCFDKVKELLEDGISNDEILFLYRRSKMFSPYFYKFKNENIRVQGKTIHASKGLEAKVVFIIGLTEGNGGFPDIWLEDRIFQIIKKANHDLLMEEERRLFYVAITRAKDKLFLITQKGNESSFLKEIPSAFTVRTTNAIKQVVDKVIMCDSCFSQLEKLHVYCPYCGQKVMDNIEENIKNEKAYSVDEIRKTHTQAYQPWTKEDDEKLEFLFCQGKNPNELSAIFGRNLGGINARIEKLQLKEKYDK</sequence>
<accession>A0AAC9I682</accession>
<evidence type="ECO:0000256" key="4">
    <source>
        <dbReference type="ARBA" id="ARBA00022806"/>
    </source>
</evidence>
<evidence type="ECO:0000313" key="15">
    <source>
        <dbReference type="Proteomes" id="UP000175968"/>
    </source>
</evidence>
<protein>
    <recommendedName>
        <fullName evidence="9">DNA 3'-5' helicase</fullName>
        <ecNumber evidence="9">5.6.2.4</ecNumber>
    </recommendedName>
    <alternativeName>
        <fullName evidence="10">DNA 3'-5' helicase II</fullName>
    </alternativeName>
</protein>
<dbReference type="InterPro" id="IPR000212">
    <property type="entry name" value="DNA_helicase_UvrD/REP"/>
</dbReference>
<dbReference type="CDD" id="cd18807">
    <property type="entry name" value="SF1_C_UvrD"/>
    <property type="match status" value="1"/>
</dbReference>
<dbReference type="CDD" id="cd17932">
    <property type="entry name" value="DEXQc_UvrD"/>
    <property type="match status" value="1"/>
</dbReference>
<dbReference type="GO" id="GO:0016787">
    <property type="term" value="F:hydrolase activity"/>
    <property type="evidence" value="ECO:0007669"/>
    <property type="project" value="UniProtKB-UniRule"/>
</dbReference>
<feature type="binding site" evidence="12">
    <location>
        <begin position="31"/>
        <end position="38"/>
    </location>
    <ligand>
        <name>ATP</name>
        <dbReference type="ChEBI" id="CHEBI:30616"/>
    </ligand>
</feature>
<evidence type="ECO:0000256" key="7">
    <source>
        <dbReference type="ARBA" id="ARBA00023235"/>
    </source>
</evidence>
<evidence type="ECO:0000256" key="11">
    <source>
        <dbReference type="ARBA" id="ARBA00048988"/>
    </source>
</evidence>
<dbReference type="SUPFAM" id="SSF52540">
    <property type="entry name" value="P-loop containing nucleoside triphosphate hydrolases"/>
    <property type="match status" value="1"/>
</dbReference>
<dbReference type="InterPro" id="IPR013986">
    <property type="entry name" value="DExx_box_DNA_helicase_dom_sf"/>
</dbReference>
<dbReference type="GO" id="GO:0000725">
    <property type="term" value="P:recombinational repair"/>
    <property type="evidence" value="ECO:0007669"/>
    <property type="project" value="TreeGrafter"/>
</dbReference>
<dbReference type="KEGG" id="fgl:EM308_13065"/>
<dbReference type="InterPro" id="IPR014016">
    <property type="entry name" value="UvrD-like_ATP-bd"/>
</dbReference>
<keyword evidence="3 12" id="KW-0378">Hydrolase</keyword>